<dbReference type="PROSITE" id="PS50110">
    <property type="entry name" value="RESPONSE_REGULATORY"/>
    <property type="match status" value="1"/>
</dbReference>
<evidence type="ECO:0000313" key="3">
    <source>
        <dbReference type="EMBL" id="TMO69622.1"/>
    </source>
</evidence>
<dbReference type="OrthoDB" id="9812260at2"/>
<protein>
    <recommendedName>
        <fullName evidence="2">Response regulatory domain-containing protein</fullName>
    </recommendedName>
</protein>
<evidence type="ECO:0000259" key="2">
    <source>
        <dbReference type="PROSITE" id="PS50110"/>
    </source>
</evidence>
<sequence>MDGHEMTEPLRQKEQYLGKSPISTIAVTGAAMKDNRDYCLSKSMSDYISKPITLDKFKTVNGRWYA</sequence>
<comment type="caution">
    <text evidence="1">Lacks conserved residue(s) required for the propagation of feature annotation.</text>
</comment>
<accession>A0A5S3VC20</accession>
<dbReference type="GO" id="GO:0000160">
    <property type="term" value="P:phosphorelay signal transduction system"/>
    <property type="evidence" value="ECO:0007669"/>
    <property type="project" value="InterPro"/>
</dbReference>
<evidence type="ECO:0000313" key="4">
    <source>
        <dbReference type="Proteomes" id="UP000307217"/>
    </source>
</evidence>
<dbReference type="SUPFAM" id="SSF52172">
    <property type="entry name" value="CheY-like"/>
    <property type="match status" value="1"/>
</dbReference>
<dbReference type="Gene3D" id="3.40.50.2300">
    <property type="match status" value="1"/>
</dbReference>
<gene>
    <name evidence="3" type="ORF">CWC19_04005</name>
</gene>
<dbReference type="InterPro" id="IPR001789">
    <property type="entry name" value="Sig_transdc_resp-reg_receiver"/>
</dbReference>
<dbReference type="InterPro" id="IPR011006">
    <property type="entry name" value="CheY-like_superfamily"/>
</dbReference>
<reference evidence="4" key="2">
    <citation type="submission" date="2019-06" db="EMBL/GenBank/DDBJ databases">
        <title>Co-occurence of chitin degradation, pigmentation and bioactivity in marine Pseudoalteromonas.</title>
        <authorList>
            <person name="Sonnenschein E.C."/>
            <person name="Bech P.K."/>
        </authorList>
    </citation>
    <scope>NUCLEOTIDE SEQUENCE [LARGE SCALE GENOMIC DNA]</scope>
    <source>
        <strain evidence="4">S3790</strain>
    </source>
</reference>
<name>A0A5S3VC20_9GAMM</name>
<dbReference type="Proteomes" id="UP000307217">
    <property type="component" value="Unassembled WGS sequence"/>
</dbReference>
<evidence type="ECO:0000256" key="1">
    <source>
        <dbReference type="PROSITE-ProRule" id="PRU00169"/>
    </source>
</evidence>
<comment type="caution">
    <text evidence="3">The sequence shown here is derived from an EMBL/GenBank/DDBJ whole genome shotgun (WGS) entry which is preliminary data.</text>
</comment>
<organism evidence="3 4">
    <name type="scientific">Pseudoalteromonas aurantia</name>
    <dbReference type="NCBI Taxonomy" id="43654"/>
    <lineage>
        <taxon>Bacteria</taxon>
        <taxon>Pseudomonadati</taxon>
        <taxon>Pseudomonadota</taxon>
        <taxon>Gammaproteobacteria</taxon>
        <taxon>Alteromonadales</taxon>
        <taxon>Pseudoalteromonadaceae</taxon>
        <taxon>Pseudoalteromonas</taxon>
    </lineage>
</organism>
<feature type="domain" description="Response regulatory" evidence="2">
    <location>
        <begin position="1"/>
        <end position="65"/>
    </location>
</feature>
<reference evidence="3 4" key="1">
    <citation type="submission" date="2018-01" db="EMBL/GenBank/DDBJ databases">
        <authorList>
            <person name="Paulsen S."/>
            <person name="Gram L.K."/>
        </authorList>
    </citation>
    <scope>NUCLEOTIDE SEQUENCE [LARGE SCALE GENOMIC DNA]</scope>
    <source>
        <strain evidence="3 4">S3790</strain>
    </source>
</reference>
<dbReference type="AlphaFoldDB" id="A0A5S3VC20"/>
<dbReference type="EMBL" id="PNBX01000014">
    <property type="protein sequence ID" value="TMO69622.1"/>
    <property type="molecule type" value="Genomic_DNA"/>
</dbReference>
<proteinExistence type="predicted"/>